<dbReference type="GO" id="GO:0072686">
    <property type="term" value="C:mitotic spindle"/>
    <property type="evidence" value="ECO:0007669"/>
    <property type="project" value="TreeGrafter"/>
</dbReference>
<dbReference type="CDD" id="cd23787">
    <property type="entry name" value="RWD_CSM1"/>
    <property type="match status" value="1"/>
</dbReference>
<sequence>MPPRARAKPATGLAGFAASDSEPDLDAFDKSELQAVARTMSTTKKPRGRPPGTASKVTKTAPRTARRTSSDRLLAVPESTEPSATATKKNSGVSKATRKAQQIAHDETVTFDDIPATVPATDTKKGTRGRPKNSNGDTSIIAPQSTVKRRGRPPRQPATLVEEVPETQQADMMELDAVLEEEEEEEEEDGEELENQDMDVASASAALESWAEYDTNDVSLRRRVGDLAKKYETLEARHRDLREIGVREAEQNFARLKKQAEERTAAATQLITELKAELAAQTALAREGEELRKQLEASEAKTQNLEVTIQDLNKSLSGAKTEIKTLSTKLAAVRSGDSNPRVPGSAIKTGGPANRTAQAEAAHASQAIAQAKEDLYADLTDLIIRGVKQEEVENTFDCIQTGRNGTLHFKLAVENDSSLDDIHFTYQPQLDAGRDQEMIEMLPEYLTDEIIFPRSQAPKFYSRVNKSLTEDLTR</sequence>
<dbReference type="GO" id="GO:0045144">
    <property type="term" value="P:meiotic sister chromatid segregation"/>
    <property type="evidence" value="ECO:0007669"/>
    <property type="project" value="TreeGrafter"/>
</dbReference>
<dbReference type="Pfam" id="PF12539">
    <property type="entry name" value="Csm1"/>
    <property type="match status" value="1"/>
</dbReference>
<evidence type="ECO:0000256" key="2">
    <source>
        <dbReference type="SAM" id="MobiDB-lite"/>
    </source>
</evidence>
<dbReference type="OrthoDB" id="2431049at2759"/>
<organism evidence="4 5">
    <name type="scientific">Fusarium tricinctum</name>
    <dbReference type="NCBI Taxonomy" id="61284"/>
    <lineage>
        <taxon>Eukaryota</taxon>
        <taxon>Fungi</taxon>
        <taxon>Dikarya</taxon>
        <taxon>Ascomycota</taxon>
        <taxon>Pezizomycotina</taxon>
        <taxon>Sordariomycetes</taxon>
        <taxon>Hypocreomycetidae</taxon>
        <taxon>Hypocreales</taxon>
        <taxon>Nectriaceae</taxon>
        <taxon>Fusarium</taxon>
        <taxon>Fusarium tricinctum species complex</taxon>
    </lineage>
</organism>
<evidence type="ECO:0000313" key="5">
    <source>
        <dbReference type="Proteomes" id="UP000813427"/>
    </source>
</evidence>
<feature type="coiled-coil region" evidence="1">
    <location>
        <begin position="224"/>
        <end position="329"/>
    </location>
</feature>
<dbReference type="InterPro" id="IPR020981">
    <property type="entry name" value="Csm1/Pcs1_C"/>
</dbReference>
<dbReference type="InterPro" id="IPR038608">
    <property type="entry name" value="Csm1/Pcs1_C_sf"/>
</dbReference>
<feature type="region of interest" description="Disordered" evidence="2">
    <location>
        <begin position="38"/>
        <end position="170"/>
    </location>
</feature>
<gene>
    <name evidence="4" type="ORF">BKA59DRAFT_230772</name>
</gene>
<name>A0A8K0RVA6_9HYPO</name>
<dbReference type="FunFam" id="3.90.1150.80:FF:000001">
    <property type="entry name" value="Chromosome segregation protein (Pcs1)"/>
    <property type="match status" value="1"/>
</dbReference>
<evidence type="ECO:0000313" key="4">
    <source>
        <dbReference type="EMBL" id="KAH7242452.1"/>
    </source>
</evidence>
<feature type="coiled-coil region" evidence="1">
    <location>
        <begin position="172"/>
        <end position="199"/>
    </location>
</feature>
<proteinExistence type="predicted"/>
<reference evidence="4" key="1">
    <citation type="journal article" date="2021" name="Nat. Commun.">
        <title>Genetic determinants of endophytism in the Arabidopsis root mycobiome.</title>
        <authorList>
            <person name="Mesny F."/>
            <person name="Miyauchi S."/>
            <person name="Thiergart T."/>
            <person name="Pickel B."/>
            <person name="Atanasova L."/>
            <person name="Karlsson M."/>
            <person name="Huettel B."/>
            <person name="Barry K.W."/>
            <person name="Haridas S."/>
            <person name="Chen C."/>
            <person name="Bauer D."/>
            <person name="Andreopoulos W."/>
            <person name="Pangilinan J."/>
            <person name="LaButti K."/>
            <person name="Riley R."/>
            <person name="Lipzen A."/>
            <person name="Clum A."/>
            <person name="Drula E."/>
            <person name="Henrissat B."/>
            <person name="Kohler A."/>
            <person name="Grigoriev I.V."/>
            <person name="Martin F.M."/>
            <person name="Hacquard S."/>
        </authorList>
    </citation>
    <scope>NUCLEOTIDE SEQUENCE</scope>
    <source>
        <strain evidence="4">MPI-SDFR-AT-0068</strain>
    </source>
</reference>
<feature type="compositionally biased region" description="Polar residues" evidence="2">
    <location>
        <begin position="132"/>
        <end position="146"/>
    </location>
</feature>
<dbReference type="GO" id="GO:0003677">
    <property type="term" value="F:DNA binding"/>
    <property type="evidence" value="ECO:0007669"/>
    <property type="project" value="InterPro"/>
</dbReference>
<dbReference type="Gene3D" id="3.90.1150.80">
    <property type="match status" value="1"/>
</dbReference>
<feature type="region of interest" description="Disordered" evidence="2">
    <location>
        <begin position="1"/>
        <end position="25"/>
    </location>
</feature>
<accession>A0A8K0RVA6</accession>
<feature type="domain" description="Monopolin complex subunit Csm1/Pcs1 C-terminal" evidence="3">
    <location>
        <begin position="370"/>
        <end position="454"/>
    </location>
</feature>
<feature type="compositionally biased region" description="Polar residues" evidence="2">
    <location>
        <begin position="80"/>
        <end position="94"/>
    </location>
</feature>
<evidence type="ECO:0000259" key="3">
    <source>
        <dbReference type="Pfam" id="PF12539"/>
    </source>
</evidence>
<evidence type="ECO:0000256" key="1">
    <source>
        <dbReference type="SAM" id="Coils"/>
    </source>
</evidence>
<dbReference type="GO" id="GO:0051315">
    <property type="term" value="P:attachment of mitotic spindle microtubules to kinetochore"/>
    <property type="evidence" value="ECO:0007669"/>
    <property type="project" value="TreeGrafter"/>
</dbReference>
<dbReference type="GO" id="GO:0005730">
    <property type="term" value="C:nucleolus"/>
    <property type="evidence" value="ECO:0007669"/>
    <property type="project" value="TreeGrafter"/>
</dbReference>
<protein>
    <submittedName>
        <fullName evidence="4">Chromosome segregation protein Csm1/Pcs1-domain-containing protein</fullName>
    </submittedName>
</protein>
<dbReference type="InterPro" id="IPR040349">
    <property type="entry name" value="Csm1/Pcs1"/>
</dbReference>
<comment type="caution">
    <text evidence="4">The sequence shown here is derived from an EMBL/GenBank/DDBJ whole genome shotgun (WGS) entry which is preliminary data.</text>
</comment>
<dbReference type="GO" id="GO:0033551">
    <property type="term" value="C:monopolin complex"/>
    <property type="evidence" value="ECO:0007669"/>
    <property type="project" value="InterPro"/>
</dbReference>
<keyword evidence="5" id="KW-1185">Reference proteome</keyword>
<keyword evidence="1" id="KW-0175">Coiled coil</keyword>
<dbReference type="SMART" id="SM00384">
    <property type="entry name" value="AT_hook"/>
    <property type="match status" value="3"/>
</dbReference>
<dbReference type="AlphaFoldDB" id="A0A8K0RVA6"/>
<dbReference type="PANTHER" id="PTHR28006:SF1">
    <property type="entry name" value="MONOPOLIN COMPLEX SUBUNIT CSM1"/>
    <property type="match status" value="1"/>
</dbReference>
<dbReference type="InterPro" id="IPR017956">
    <property type="entry name" value="AT_hook_DNA-bd_motif"/>
</dbReference>
<dbReference type="Proteomes" id="UP000813427">
    <property type="component" value="Unassembled WGS sequence"/>
</dbReference>
<dbReference type="PANTHER" id="PTHR28006">
    <property type="entry name" value="MONOPOLIN COMPLEX SUBUNIT CSM1"/>
    <property type="match status" value="1"/>
</dbReference>
<dbReference type="EMBL" id="JAGPXF010000005">
    <property type="protein sequence ID" value="KAH7242452.1"/>
    <property type="molecule type" value="Genomic_DNA"/>
</dbReference>
<dbReference type="GO" id="GO:0034506">
    <property type="term" value="C:chromosome, centromeric core domain"/>
    <property type="evidence" value="ECO:0007669"/>
    <property type="project" value="TreeGrafter"/>
</dbReference>
<dbReference type="GO" id="GO:1990644">
    <property type="term" value="F:microtubule site clamp"/>
    <property type="evidence" value="ECO:0007669"/>
    <property type="project" value="TreeGrafter"/>
</dbReference>